<dbReference type="Proteomes" id="UP000256924">
    <property type="component" value="Unassembled WGS sequence"/>
</dbReference>
<reference evidence="3 4" key="1">
    <citation type="journal article" date="2004" name="Emerg. Infect. Dis.">
        <title>Amoebae-resisting bacteria isolated from human nasal swabs by amoebal coculture.</title>
        <authorList>
            <person name="Greub G."/>
            <person name="La Scola B."/>
            <person name="Raoult D."/>
        </authorList>
    </citation>
    <scope>NUCLEOTIDE SEQUENCE [LARGE SCALE GENOMIC DNA]</scope>
    <source>
        <strain evidence="3 4">CCUG 51329</strain>
    </source>
</reference>
<accession>A0A3D9BIS3</accession>
<protein>
    <submittedName>
        <fullName evidence="3">Transcriptional regulator</fullName>
    </submittedName>
</protein>
<dbReference type="AlphaFoldDB" id="A0A3D9BIS3"/>
<feature type="domain" description="HTH cro/C1-type" evidence="2">
    <location>
        <begin position="6"/>
        <end position="60"/>
    </location>
</feature>
<evidence type="ECO:0000256" key="1">
    <source>
        <dbReference type="ARBA" id="ARBA00023125"/>
    </source>
</evidence>
<dbReference type="InterPro" id="IPR001387">
    <property type="entry name" value="Cro/C1-type_HTH"/>
</dbReference>
<evidence type="ECO:0000313" key="3">
    <source>
        <dbReference type="EMBL" id="REC53241.1"/>
    </source>
</evidence>
<dbReference type="GO" id="GO:0003677">
    <property type="term" value="F:DNA binding"/>
    <property type="evidence" value="ECO:0007669"/>
    <property type="project" value="UniProtKB-KW"/>
</dbReference>
<sequence length="120" mass="13857">MEKTKLIEARKRRNISQERMADILSMDVSNYNRREKGTAKISLSEWQKIAEVLDVPIEDIFENEESLVFIFNDNSTGNGNGIGNTNNYNIPLSLWESQKKYIDKLEAEIEALKAEIAKYK</sequence>
<keyword evidence="4" id="KW-1185">Reference proteome</keyword>
<proteinExistence type="predicted"/>
<dbReference type="Gene3D" id="1.10.260.40">
    <property type="entry name" value="lambda repressor-like DNA-binding domains"/>
    <property type="match status" value="1"/>
</dbReference>
<dbReference type="PANTHER" id="PTHR46558">
    <property type="entry name" value="TRACRIPTIONAL REGULATORY PROTEIN-RELATED-RELATED"/>
    <property type="match status" value="1"/>
</dbReference>
<dbReference type="PANTHER" id="PTHR46558:SF4">
    <property type="entry name" value="DNA-BIDING PHAGE PROTEIN"/>
    <property type="match status" value="1"/>
</dbReference>
<dbReference type="Pfam" id="PF01381">
    <property type="entry name" value="HTH_3"/>
    <property type="match status" value="1"/>
</dbReference>
<dbReference type="RefSeq" id="WP_116096010.1">
    <property type="nucleotide sequence ID" value="NZ_QNVU01000001.1"/>
</dbReference>
<gene>
    <name evidence="3" type="ORF">DRF68_00515</name>
</gene>
<dbReference type="PROSITE" id="PS50943">
    <property type="entry name" value="HTH_CROC1"/>
    <property type="match status" value="1"/>
</dbReference>
<organism evidence="3 4">
    <name type="scientific">Candidatus Chryseobacterium massiliense</name>
    <dbReference type="NCBI Taxonomy" id="204089"/>
    <lineage>
        <taxon>Bacteria</taxon>
        <taxon>Pseudomonadati</taxon>
        <taxon>Bacteroidota</taxon>
        <taxon>Flavobacteriia</taxon>
        <taxon>Flavobacteriales</taxon>
        <taxon>Weeksellaceae</taxon>
        <taxon>Chryseobacterium group</taxon>
        <taxon>Chryseobacterium</taxon>
    </lineage>
</organism>
<dbReference type="EMBL" id="QNVU01000001">
    <property type="protein sequence ID" value="REC53241.1"/>
    <property type="molecule type" value="Genomic_DNA"/>
</dbReference>
<dbReference type="InterPro" id="IPR010982">
    <property type="entry name" value="Lambda_DNA-bd_dom_sf"/>
</dbReference>
<dbReference type="SMART" id="SM00530">
    <property type="entry name" value="HTH_XRE"/>
    <property type="match status" value="1"/>
</dbReference>
<keyword evidence="1" id="KW-0238">DNA-binding</keyword>
<name>A0A3D9BIS3_9FLAO</name>
<evidence type="ECO:0000313" key="4">
    <source>
        <dbReference type="Proteomes" id="UP000256924"/>
    </source>
</evidence>
<evidence type="ECO:0000259" key="2">
    <source>
        <dbReference type="PROSITE" id="PS50943"/>
    </source>
</evidence>
<comment type="caution">
    <text evidence="3">The sequence shown here is derived from an EMBL/GenBank/DDBJ whole genome shotgun (WGS) entry which is preliminary data.</text>
</comment>
<dbReference type="CDD" id="cd00093">
    <property type="entry name" value="HTH_XRE"/>
    <property type="match status" value="1"/>
</dbReference>
<dbReference type="SUPFAM" id="SSF47413">
    <property type="entry name" value="lambda repressor-like DNA-binding domains"/>
    <property type="match status" value="1"/>
</dbReference>